<evidence type="ECO:0000256" key="5">
    <source>
        <dbReference type="ARBA" id="ARBA00022989"/>
    </source>
</evidence>
<evidence type="ECO:0000256" key="1">
    <source>
        <dbReference type="ARBA" id="ARBA00004651"/>
    </source>
</evidence>
<reference evidence="10 11" key="1">
    <citation type="journal article" date="2019" name="Int. J. Syst. Evol. Microbiol.">
        <title>The Global Catalogue of Microorganisms (GCM) 10K type strain sequencing project: providing services to taxonomists for standard genome sequencing and annotation.</title>
        <authorList>
            <consortium name="The Broad Institute Genomics Platform"/>
            <consortium name="The Broad Institute Genome Sequencing Center for Infectious Disease"/>
            <person name="Wu L."/>
            <person name="Ma J."/>
        </authorList>
    </citation>
    <scope>NUCLEOTIDE SEQUENCE [LARGE SCALE GENOMIC DNA]</scope>
    <source>
        <strain evidence="10 11">JCM 13022</strain>
    </source>
</reference>
<dbReference type="Pfam" id="PF09335">
    <property type="entry name" value="VTT_dom"/>
    <property type="match status" value="1"/>
</dbReference>
<dbReference type="PANTHER" id="PTHR42709:SF6">
    <property type="entry name" value="UNDECAPRENYL PHOSPHATE TRANSPORTER A"/>
    <property type="match status" value="1"/>
</dbReference>
<keyword evidence="11" id="KW-1185">Reference proteome</keyword>
<dbReference type="EMBL" id="BAAALM010000016">
    <property type="protein sequence ID" value="GAA1216983.1"/>
    <property type="molecule type" value="Genomic_DNA"/>
</dbReference>
<comment type="subcellular location">
    <subcellularLocation>
        <location evidence="1">Cell membrane</location>
        <topology evidence="1">Multi-pass membrane protein</topology>
    </subcellularLocation>
</comment>
<feature type="compositionally biased region" description="Basic and acidic residues" evidence="7">
    <location>
        <begin position="225"/>
        <end position="234"/>
    </location>
</feature>
<evidence type="ECO:0000256" key="2">
    <source>
        <dbReference type="ARBA" id="ARBA00010792"/>
    </source>
</evidence>
<feature type="domain" description="VTT" evidence="9">
    <location>
        <begin position="44"/>
        <end position="163"/>
    </location>
</feature>
<feature type="transmembrane region" description="Helical" evidence="8">
    <location>
        <begin position="20"/>
        <end position="38"/>
    </location>
</feature>
<evidence type="ECO:0000256" key="8">
    <source>
        <dbReference type="SAM" id="Phobius"/>
    </source>
</evidence>
<evidence type="ECO:0000256" key="4">
    <source>
        <dbReference type="ARBA" id="ARBA00022692"/>
    </source>
</evidence>
<comment type="caution">
    <text evidence="10">The sequence shown here is derived from an EMBL/GenBank/DDBJ whole genome shotgun (WGS) entry which is preliminary data.</text>
</comment>
<feature type="transmembrane region" description="Helical" evidence="8">
    <location>
        <begin position="58"/>
        <end position="79"/>
    </location>
</feature>
<evidence type="ECO:0000256" key="3">
    <source>
        <dbReference type="ARBA" id="ARBA00022475"/>
    </source>
</evidence>
<evidence type="ECO:0000313" key="10">
    <source>
        <dbReference type="EMBL" id="GAA1216983.1"/>
    </source>
</evidence>
<evidence type="ECO:0000256" key="6">
    <source>
        <dbReference type="ARBA" id="ARBA00023136"/>
    </source>
</evidence>
<gene>
    <name evidence="10" type="ORF">GCM10009675_44160</name>
</gene>
<feature type="region of interest" description="Disordered" evidence="7">
    <location>
        <begin position="200"/>
        <end position="250"/>
    </location>
</feature>
<evidence type="ECO:0000313" key="11">
    <source>
        <dbReference type="Proteomes" id="UP001500467"/>
    </source>
</evidence>
<feature type="transmembrane region" description="Helical" evidence="8">
    <location>
        <begin position="143"/>
        <end position="164"/>
    </location>
</feature>
<organism evidence="10 11">
    <name type="scientific">Prauserella alba</name>
    <dbReference type="NCBI Taxonomy" id="176898"/>
    <lineage>
        <taxon>Bacteria</taxon>
        <taxon>Bacillati</taxon>
        <taxon>Actinomycetota</taxon>
        <taxon>Actinomycetes</taxon>
        <taxon>Pseudonocardiales</taxon>
        <taxon>Pseudonocardiaceae</taxon>
        <taxon>Prauserella</taxon>
    </lineage>
</organism>
<dbReference type="InterPro" id="IPR032816">
    <property type="entry name" value="VTT_dom"/>
</dbReference>
<accession>A0ABN1VMJ2</accession>
<dbReference type="PANTHER" id="PTHR42709">
    <property type="entry name" value="ALKALINE PHOSPHATASE LIKE PROTEIN"/>
    <property type="match status" value="1"/>
</dbReference>
<proteinExistence type="inferred from homology"/>
<name>A0ABN1VMJ2_9PSEU</name>
<evidence type="ECO:0000256" key="7">
    <source>
        <dbReference type="SAM" id="MobiDB-lite"/>
    </source>
</evidence>
<keyword evidence="5 8" id="KW-1133">Transmembrane helix</keyword>
<keyword evidence="6 8" id="KW-0472">Membrane</keyword>
<dbReference type="InterPro" id="IPR051311">
    <property type="entry name" value="DedA_domain"/>
</dbReference>
<protein>
    <submittedName>
        <fullName evidence="10">VTT domain-containing protein</fullName>
    </submittedName>
</protein>
<comment type="similarity">
    <text evidence="2">Belongs to the DedA family.</text>
</comment>
<dbReference type="Proteomes" id="UP001500467">
    <property type="component" value="Unassembled WGS sequence"/>
</dbReference>
<keyword evidence="4 8" id="KW-0812">Transmembrane</keyword>
<evidence type="ECO:0000259" key="9">
    <source>
        <dbReference type="Pfam" id="PF09335"/>
    </source>
</evidence>
<sequence>MFELLDSIIEWLRSSVDSPWLWLVLFLITAANPLVPFLPSRSAVVAIAVLVAGDPMRLTLLLVSTTIAALAGDCVGYWVGKRAGPRILAWLQRSDRGRPRHRRAWRATHRHGALLIIAGRHLPGGRLTGALAPGYVRYPWRRFVALDAVGSAIWALYCVAVGYIGGVSFATDPLKGVVLGFGIALIVPAGMELGRRRWARRRSVPTPRTAVGADDSADSGTPHRTGTDDHEHTDAAGLEGSTASEPHADG</sequence>
<feature type="transmembrane region" description="Helical" evidence="8">
    <location>
        <begin position="176"/>
        <end position="194"/>
    </location>
</feature>
<dbReference type="RefSeq" id="WP_253855512.1">
    <property type="nucleotide sequence ID" value="NZ_BAAALM010000016.1"/>
</dbReference>
<keyword evidence="3" id="KW-1003">Cell membrane</keyword>